<feature type="transmembrane region" description="Helical" evidence="3">
    <location>
        <begin position="310"/>
        <end position="331"/>
    </location>
</feature>
<keyword evidence="5" id="KW-0012">Acyltransferase</keyword>
<dbReference type="RefSeq" id="WP_078501745.1">
    <property type="nucleotide sequence ID" value="NZ_MSZX01000011.1"/>
</dbReference>
<feature type="transmembrane region" description="Helical" evidence="3">
    <location>
        <begin position="53"/>
        <end position="74"/>
    </location>
</feature>
<dbReference type="PANTHER" id="PTHR23028:SF134">
    <property type="entry name" value="PUTATIVE (AFU_ORTHOLOGUE AFUA_4G08520)-RELATED"/>
    <property type="match status" value="1"/>
</dbReference>
<evidence type="ECO:0000259" key="4">
    <source>
        <dbReference type="Pfam" id="PF01757"/>
    </source>
</evidence>
<feature type="transmembrane region" description="Helical" evidence="3">
    <location>
        <begin position="337"/>
        <end position="360"/>
    </location>
</feature>
<evidence type="ECO:0000256" key="1">
    <source>
        <dbReference type="ARBA" id="ARBA00004370"/>
    </source>
</evidence>
<feature type="transmembrane region" description="Helical" evidence="3">
    <location>
        <begin position="163"/>
        <end position="185"/>
    </location>
</feature>
<evidence type="ECO:0000256" key="2">
    <source>
        <dbReference type="ARBA" id="ARBA00007400"/>
    </source>
</evidence>
<dbReference type="STRING" id="1324314.BVG16_24000"/>
<organism evidence="5 6">
    <name type="scientific">Paenibacillus selenitireducens</name>
    <dbReference type="NCBI Taxonomy" id="1324314"/>
    <lineage>
        <taxon>Bacteria</taxon>
        <taxon>Bacillati</taxon>
        <taxon>Bacillota</taxon>
        <taxon>Bacilli</taxon>
        <taxon>Bacillales</taxon>
        <taxon>Paenibacillaceae</taxon>
        <taxon>Paenibacillus</taxon>
    </lineage>
</organism>
<comment type="similarity">
    <text evidence="2">Belongs to the acyltransferase 3 family.</text>
</comment>
<keyword evidence="5" id="KW-0808">Transferase</keyword>
<keyword evidence="3" id="KW-1133">Transmembrane helix</keyword>
<dbReference type="AlphaFoldDB" id="A0A1T2X2X0"/>
<dbReference type="PANTHER" id="PTHR23028">
    <property type="entry name" value="ACETYLTRANSFERASE"/>
    <property type="match status" value="1"/>
</dbReference>
<feature type="transmembrane region" description="Helical" evidence="3">
    <location>
        <begin position="135"/>
        <end position="156"/>
    </location>
</feature>
<comment type="caution">
    <text evidence="5">The sequence shown here is derived from an EMBL/GenBank/DDBJ whole genome shotgun (WGS) entry which is preliminary data.</text>
</comment>
<feature type="transmembrane region" description="Helical" evidence="3">
    <location>
        <begin position="12"/>
        <end position="33"/>
    </location>
</feature>
<accession>A0A1T2X2X0</accession>
<keyword evidence="3" id="KW-0812">Transmembrane</keyword>
<feature type="transmembrane region" description="Helical" evidence="3">
    <location>
        <begin position="236"/>
        <end position="261"/>
    </location>
</feature>
<reference evidence="5 6" key="1">
    <citation type="submission" date="2017-01" db="EMBL/GenBank/DDBJ databases">
        <title>Genome analysis of Paenibacillus selenitrireducens ES3-24.</title>
        <authorList>
            <person name="Xu D."/>
            <person name="Yao R."/>
            <person name="Zheng S."/>
        </authorList>
    </citation>
    <scope>NUCLEOTIDE SEQUENCE [LARGE SCALE GENOMIC DNA]</scope>
    <source>
        <strain evidence="5 6">ES3-24</strain>
    </source>
</reference>
<dbReference type="InterPro" id="IPR050879">
    <property type="entry name" value="Acyltransferase_3"/>
</dbReference>
<proteinExistence type="inferred from homology"/>
<keyword evidence="3" id="KW-0472">Membrane</keyword>
<evidence type="ECO:0000313" key="5">
    <source>
        <dbReference type="EMBL" id="OPA74199.1"/>
    </source>
</evidence>
<dbReference type="OrthoDB" id="290051at2"/>
<comment type="subcellular location">
    <subcellularLocation>
        <location evidence="1">Membrane</location>
    </subcellularLocation>
</comment>
<feature type="transmembrane region" description="Helical" evidence="3">
    <location>
        <begin position="191"/>
        <end position="215"/>
    </location>
</feature>
<dbReference type="EMBL" id="MSZX01000011">
    <property type="protein sequence ID" value="OPA74199.1"/>
    <property type="molecule type" value="Genomic_DNA"/>
</dbReference>
<protein>
    <submittedName>
        <fullName evidence="5">Acyltransferase</fullName>
    </submittedName>
</protein>
<name>A0A1T2X2X0_9BACL</name>
<feature type="transmembrane region" description="Helical" evidence="3">
    <location>
        <begin position="95"/>
        <end position="120"/>
    </location>
</feature>
<dbReference type="GO" id="GO:0016747">
    <property type="term" value="F:acyltransferase activity, transferring groups other than amino-acyl groups"/>
    <property type="evidence" value="ECO:0007669"/>
    <property type="project" value="InterPro"/>
</dbReference>
<feature type="domain" description="Acyltransferase 3" evidence="4">
    <location>
        <begin position="6"/>
        <end position="351"/>
    </location>
</feature>
<keyword evidence="6" id="KW-1185">Reference proteome</keyword>
<gene>
    <name evidence="5" type="ORF">BVG16_24000</name>
</gene>
<dbReference type="Pfam" id="PF01757">
    <property type="entry name" value="Acyl_transf_3"/>
    <property type="match status" value="1"/>
</dbReference>
<evidence type="ECO:0000256" key="3">
    <source>
        <dbReference type="SAM" id="Phobius"/>
    </source>
</evidence>
<sequence length="404" mass="46268">MTSKIGYLDGLRGLAACVVVVSHFFQVFAPSVFEGRPEIEHFAFESFAARTPVNLLFNGNFSVCLFFVLSGYVLSYRYFRTKDPLPVYSSALRRYFRLAMPAVLSVLIAYLIMIFGFGYYDDIRSTTLSSMPDPFIASTSFLLMAKEALFHTFFTYGSAYNPVLWTMTYELFGSFLIFGFLLLVGRLKLRFFIYAILVWVFIDSYYLGFVLGMLLSDLMYSGRNWLASIQRPWVNLLLLTVGLYLGSYPYVGIEGTIYSVLVWKSSAGFSFFVFYHILGSFLILIALLNSSRMKALFSRRLFSYLGRVSFSLYLVHFTIICSLGSFIFYQLDTLLPYSISVALTVLITTPIIFAIAHLFYRFVDATTLAVLARWSKRMFEPISNRRKGRALQEEEVKKHIQVKG</sequence>
<dbReference type="Proteomes" id="UP000190188">
    <property type="component" value="Unassembled WGS sequence"/>
</dbReference>
<evidence type="ECO:0000313" key="6">
    <source>
        <dbReference type="Proteomes" id="UP000190188"/>
    </source>
</evidence>
<feature type="transmembrane region" description="Helical" evidence="3">
    <location>
        <begin position="267"/>
        <end position="289"/>
    </location>
</feature>
<dbReference type="InterPro" id="IPR002656">
    <property type="entry name" value="Acyl_transf_3_dom"/>
</dbReference>